<comment type="caution">
    <text evidence="2">The sequence shown here is derived from an EMBL/GenBank/DDBJ whole genome shotgun (WGS) entry which is preliminary data.</text>
</comment>
<dbReference type="Proteomes" id="UP000051160">
    <property type="component" value="Unassembled WGS sequence"/>
</dbReference>
<evidence type="ECO:0000313" key="3">
    <source>
        <dbReference type="Proteomes" id="UP000051160"/>
    </source>
</evidence>
<organism evidence="2 3">
    <name type="scientific">Secundilactobacillus odoratitofui DSM 19909 = JCM 15043</name>
    <dbReference type="NCBI Taxonomy" id="1423776"/>
    <lineage>
        <taxon>Bacteria</taxon>
        <taxon>Bacillati</taxon>
        <taxon>Bacillota</taxon>
        <taxon>Bacilli</taxon>
        <taxon>Lactobacillales</taxon>
        <taxon>Lactobacillaceae</taxon>
        <taxon>Secundilactobacillus</taxon>
    </lineage>
</organism>
<keyword evidence="3" id="KW-1185">Reference proteome</keyword>
<dbReference type="AlphaFoldDB" id="A0A0R1LQF6"/>
<accession>A0A0R1LQF6</accession>
<evidence type="ECO:0000313" key="2">
    <source>
        <dbReference type="EMBL" id="KRK98054.1"/>
    </source>
</evidence>
<keyword evidence="1" id="KW-0472">Membrane</keyword>
<keyword evidence="1" id="KW-0812">Transmembrane</keyword>
<proteinExistence type="predicted"/>
<evidence type="ECO:0000256" key="1">
    <source>
        <dbReference type="SAM" id="Phobius"/>
    </source>
</evidence>
<sequence length="102" mass="12088">MSLILALELPTNLQWIPYVLGALFLIFSWAQVHFRHIYLENDTIRVSRVINHRWVDIHLKDVQNVHVSKYRLGFVYGGKIYQFLLPVNSVIELNNIIEETQR</sequence>
<dbReference type="STRING" id="1423776.FD04_GL001031"/>
<protein>
    <recommendedName>
        <fullName evidence="4">Pore-forming protein</fullName>
    </recommendedName>
</protein>
<reference evidence="2 3" key="1">
    <citation type="journal article" date="2015" name="Genome Announc.">
        <title>Expanding the biotechnology potential of lactobacilli through comparative genomics of 213 strains and associated genera.</title>
        <authorList>
            <person name="Sun Z."/>
            <person name="Harris H.M."/>
            <person name="McCann A."/>
            <person name="Guo C."/>
            <person name="Argimon S."/>
            <person name="Zhang W."/>
            <person name="Yang X."/>
            <person name="Jeffery I.B."/>
            <person name="Cooney J.C."/>
            <person name="Kagawa T.F."/>
            <person name="Liu W."/>
            <person name="Song Y."/>
            <person name="Salvetti E."/>
            <person name="Wrobel A."/>
            <person name="Rasinkangas P."/>
            <person name="Parkhill J."/>
            <person name="Rea M.C."/>
            <person name="O'Sullivan O."/>
            <person name="Ritari J."/>
            <person name="Douillard F.P."/>
            <person name="Paul Ross R."/>
            <person name="Yang R."/>
            <person name="Briner A.E."/>
            <person name="Felis G.E."/>
            <person name="de Vos W.M."/>
            <person name="Barrangou R."/>
            <person name="Klaenhammer T.R."/>
            <person name="Caufield P.W."/>
            <person name="Cui Y."/>
            <person name="Zhang H."/>
            <person name="O'Toole P.W."/>
        </authorList>
    </citation>
    <scope>NUCLEOTIDE SEQUENCE [LARGE SCALE GENOMIC DNA]</scope>
    <source>
        <strain evidence="2 3">DSM 19909</strain>
    </source>
</reference>
<gene>
    <name evidence="2" type="ORF">FD04_GL001031</name>
</gene>
<dbReference type="PATRIC" id="fig|1423776.4.peg.1041"/>
<feature type="transmembrane region" description="Helical" evidence="1">
    <location>
        <begin position="15"/>
        <end position="34"/>
    </location>
</feature>
<dbReference type="InterPro" id="IPR020215">
    <property type="entry name" value="EbsA-like"/>
</dbReference>
<evidence type="ECO:0008006" key="4">
    <source>
        <dbReference type="Google" id="ProtNLM"/>
    </source>
</evidence>
<dbReference type="EMBL" id="AZEE01000028">
    <property type="protein sequence ID" value="KRK98054.1"/>
    <property type="molecule type" value="Genomic_DNA"/>
</dbReference>
<keyword evidence="1" id="KW-1133">Transmembrane helix</keyword>
<dbReference type="Pfam" id="PF17255">
    <property type="entry name" value="EbsA"/>
    <property type="match status" value="1"/>
</dbReference>
<name>A0A0R1LQF6_9LACO</name>